<reference evidence="3 4" key="1">
    <citation type="journal article" date="2012" name="J. Bacteriol.">
        <title>Draft Genome Sequence of the Extremely Halophilic Archaeon Halogranum salarium B-1T.</title>
        <authorList>
            <person name="Kim K.K."/>
            <person name="Lee K.C."/>
            <person name="Lee J.S."/>
        </authorList>
    </citation>
    <scope>NUCLEOTIDE SEQUENCE [LARGE SCALE GENOMIC DNA]</scope>
    <source>
        <strain evidence="3 4">B-1</strain>
    </source>
</reference>
<dbReference type="PANTHER" id="PTHR42760:SF115">
    <property type="entry name" value="3-OXOACYL-[ACYL-CARRIER-PROTEIN] REDUCTASE FABG"/>
    <property type="match status" value="1"/>
</dbReference>
<evidence type="ECO:0000313" key="3">
    <source>
        <dbReference type="EMBL" id="EJN57543.1"/>
    </source>
</evidence>
<evidence type="ECO:0000256" key="2">
    <source>
        <dbReference type="ARBA" id="ARBA00023002"/>
    </source>
</evidence>
<organism evidence="3 4">
    <name type="scientific">Halogranum salarium B-1</name>
    <dbReference type="NCBI Taxonomy" id="1210908"/>
    <lineage>
        <taxon>Archaea</taxon>
        <taxon>Methanobacteriati</taxon>
        <taxon>Methanobacteriota</taxon>
        <taxon>Stenosarchaea group</taxon>
        <taxon>Halobacteria</taxon>
        <taxon>Halobacteriales</taxon>
        <taxon>Haloferacaceae</taxon>
    </lineage>
</organism>
<dbReference type="GO" id="GO:0005975">
    <property type="term" value="P:carbohydrate metabolic process"/>
    <property type="evidence" value="ECO:0007669"/>
    <property type="project" value="UniProtKB-ARBA"/>
</dbReference>
<protein>
    <submittedName>
        <fullName evidence="3">3-oxoacyl-[acyl-carrier protein] reductase</fullName>
    </submittedName>
</protein>
<dbReference type="PANTHER" id="PTHR42760">
    <property type="entry name" value="SHORT-CHAIN DEHYDROGENASES/REDUCTASES FAMILY MEMBER"/>
    <property type="match status" value="1"/>
</dbReference>
<name>J2ZWZ0_9EURY</name>
<dbReference type="EMBL" id="ALJD01000013">
    <property type="protein sequence ID" value="EJN57543.1"/>
    <property type="molecule type" value="Genomic_DNA"/>
</dbReference>
<evidence type="ECO:0000313" key="4">
    <source>
        <dbReference type="Proteomes" id="UP000007813"/>
    </source>
</evidence>
<dbReference type="InterPro" id="IPR002347">
    <property type="entry name" value="SDR_fam"/>
</dbReference>
<dbReference type="NCBIfam" id="NF005559">
    <property type="entry name" value="PRK07231.1"/>
    <property type="match status" value="1"/>
</dbReference>
<dbReference type="Gene3D" id="3.40.50.720">
    <property type="entry name" value="NAD(P)-binding Rossmann-like Domain"/>
    <property type="match status" value="1"/>
</dbReference>
<dbReference type="InterPro" id="IPR020904">
    <property type="entry name" value="Sc_DH/Rdtase_CS"/>
</dbReference>
<gene>
    <name evidence="3" type="ORF">HSB1_42310</name>
</gene>
<dbReference type="Pfam" id="PF13561">
    <property type="entry name" value="adh_short_C2"/>
    <property type="match status" value="1"/>
</dbReference>
<dbReference type="InterPro" id="IPR036291">
    <property type="entry name" value="NAD(P)-bd_dom_sf"/>
</dbReference>
<comment type="similarity">
    <text evidence="1">Belongs to the short-chain dehydrogenases/reductases (SDR) family.</text>
</comment>
<dbReference type="PATRIC" id="fig|1210908.3.peg.3972"/>
<dbReference type="SUPFAM" id="SSF51735">
    <property type="entry name" value="NAD(P)-binding Rossmann-fold domains"/>
    <property type="match status" value="1"/>
</dbReference>
<sequence>MMNDGDCEITRMSVLESFSLKGETAIVTGAAQGLGKQMATGLTDMGADVAIADVNVEKAEQTATELDGETTVIATEVDVTDEASVEEMVEEVTDRLGPVDVLVNNAGIVENAPAEETTLDSWQRVLAVNLDGVFLCAKHVGQQMLDRGEGRIVNVASMSGFDVNVPQKQASYNTTKAGVSMLTKSLAVEWADRGVRVNAIAPGYMRTDLVDEVLEANPEMEETWLENTPMGRLGRPEELRELVVYLASDASSYMTGSTVVMDGGYTSR</sequence>
<dbReference type="PRINTS" id="PR00081">
    <property type="entry name" value="GDHRDH"/>
</dbReference>
<dbReference type="AlphaFoldDB" id="J2ZWZ0"/>
<dbReference type="PROSITE" id="PS00061">
    <property type="entry name" value="ADH_SHORT"/>
    <property type="match status" value="1"/>
</dbReference>
<dbReference type="FunFam" id="3.40.50.720:FF:000240">
    <property type="entry name" value="SDR family oxidoreductase"/>
    <property type="match status" value="1"/>
</dbReference>
<dbReference type="Proteomes" id="UP000007813">
    <property type="component" value="Unassembled WGS sequence"/>
</dbReference>
<keyword evidence="2" id="KW-0560">Oxidoreductase</keyword>
<dbReference type="PRINTS" id="PR00080">
    <property type="entry name" value="SDRFAMILY"/>
</dbReference>
<accession>J2ZWZ0</accession>
<proteinExistence type="inferred from homology"/>
<comment type="caution">
    <text evidence="3">The sequence shown here is derived from an EMBL/GenBank/DDBJ whole genome shotgun (WGS) entry which is preliminary data.</text>
</comment>
<dbReference type="GO" id="GO:0016616">
    <property type="term" value="F:oxidoreductase activity, acting on the CH-OH group of donors, NAD or NADP as acceptor"/>
    <property type="evidence" value="ECO:0007669"/>
    <property type="project" value="UniProtKB-ARBA"/>
</dbReference>
<dbReference type="eggNOG" id="arCOG01259">
    <property type="taxonomic scope" value="Archaea"/>
</dbReference>
<evidence type="ECO:0000256" key="1">
    <source>
        <dbReference type="ARBA" id="ARBA00006484"/>
    </source>
</evidence>